<dbReference type="PANTHER" id="PTHR33048">
    <property type="entry name" value="PTH11-LIKE INTEGRAL MEMBRANE PROTEIN (AFU_ORTHOLOGUE AFUA_5G11245)"/>
    <property type="match status" value="1"/>
</dbReference>
<feature type="transmembrane region" description="Helical" evidence="6">
    <location>
        <begin position="62"/>
        <end position="88"/>
    </location>
</feature>
<evidence type="ECO:0000256" key="3">
    <source>
        <dbReference type="ARBA" id="ARBA00022989"/>
    </source>
</evidence>
<dbReference type="GO" id="GO:0016020">
    <property type="term" value="C:membrane"/>
    <property type="evidence" value="ECO:0007669"/>
    <property type="project" value="UniProtKB-SubCell"/>
</dbReference>
<feature type="transmembrane region" description="Helical" evidence="6">
    <location>
        <begin position="216"/>
        <end position="236"/>
    </location>
</feature>
<evidence type="ECO:0000256" key="4">
    <source>
        <dbReference type="ARBA" id="ARBA00023136"/>
    </source>
</evidence>
<accession>S7Q196</accession>
<name>S7Q196_GLOTA</name>
<dbReference type="HOGENOM" id="CLU_052841_2_2_1"/>
<feature type="transmembrane region" description="Helical" evidence="6">
    <location>
        <begin position="27"/>
        <end position="50"/>
    </location>
</feature>
<dbReference type="InterPro" id="IPR052337">
    <property type="entry name" value="SAT4-like"/>
</dbReference>
<keyword evidence="2 6" id="KW-0812">Transmembrane</keyword>
<dbReference type="OrthoDB" id="3229610at2759"/>
<evidence type="ECO:0000256" key="6">
    <source>
        <dbReference type="SAM" id="Phobius"/>
    </source>
</evidence>
<feature type="transmembrane region" description="Helical" evidence="6">
    <location>
        <begin position="143"/>
        <end position="166"/>
    </location>
</feature>
<dbReference type="OMA" id="CEHRIRR"/>
<dbReference type="Pfam" id="PF20684">
    <property type="entry name" value="Fung_rhodopsin"/>
    <property type="match status" value="1"/>
</dbReference>
<dbReference type="eggNOG" id="ENOG502SQ2M">
    <property type="taxonomic scope" value="Eukaryota"/>
</dbReference>
<keyword evidence="3 6" id="KW-1133">Transmembrane helix</keyword>
<evidence type="ECO:0000256" key="5">
    <source>
        <dbReference type="ARBA" id="ARBA00038359"/>
    </source>
</evidence>
<dbReference type="InterPro" id="IPR049326">
    <property type="entry name" value="Rhodopsin_dom_fungi"/>
</dbReference>
<gene>
    <name evidence="8" type="ORF">GLOTRDRAFT_20603</name>
</gene>
<dbReference type="AlphaFoldDB" id="S7Q196"/>
<dbReference type="KEGG" id="gtr:GLOTRDRAFT_20603"/>
<sequence length="243" mass="27261">VAVTVIHPIAIVSTAFRLGYRWRRKRFWWDDALAAASMVFDLVFLIAIWIRTDGPGPPGARIASYWIVSVTFTLILWSARISILLSIVRLVPPMMTMRRFTLLLLLVFPFITVGLLVQKIYHCASNLAWYHAPGLQCHLGRDVAVAELCTDVFADGTLVLIPLRLLWGVRLPRKQRQLLFTVFCTSLVTTIVSIPHAIYVMGVAGLYEGITAHIEAGVSLVVANLLVITTYLYTVFRHGENID</sequence>
<feature type="non-terminal residue" evidence="8">
    <location>
        <position position="1"/>
    </location>
</feature>
<dbReference type="PANTHER" id="PTHR33048:SF47">
    <property type="entry name" value="INTEGRAL MEMBRANE PROTEIN-RELATED"/>
    <property type="match status" value="1"/>
</dbReference>
<comment type="subcellular location">
    <subcellularLocation>
        <location evidence="1">Membrane</location>
        <topology evidence="1">Multi-pass membrane protein</topology>
    </subcellularLocation>
</comment>
<proteinExistence type="inferred from homology"/>
<dbReference type="GeneID" id="19305014"/>
<reference evidence="8 9" key="1">
    <citation type="journal article" date="2012" name="Science">
        <title>The Paleozoic origin of enzymatic lignin decomposition reconstructed from 31 fungal genomes.</title>
        <authorList>
            <person name="Floudas D."/>
            <person name="Binder M."/>
            <person name="Riley R."/>
            <person name="Barry K."/>
            <person name="Blanchette R.A."/>
            <person name="Henrissat B."/>
            <person name="Martinez A.T."/>
            <person name="Otillar R."/>
            <person name="Spatafora J.W."/>
            <person name="Yadav J.S."/>
            <person name="Aerts A."/>
            <person name="Benoit I."/>
            <person name="Boyd A."/>
            <person name="Carlson A."/>
            <person name="Copeland A."/>
            <person name="Coutinho P.M."/>
            <person name="de Vries R.P."/>
            <person name="Ferreira P."/>
            <person name="Findley K."/>
            <person name="Foster B."/>
            <person name="Gaskell J."/>
            <person name="Glotzer D."/>
            <person name="Gorecki P."/>
            <person name="Heitman J."/>
            <person name="Hesse C."/>
            <person name="Hori C."/>
            <person name="Igarashi K."/>
            <person name="Jurgens J.A."/>
            <person name="Kallen N."/>
            <person name="Kersten P."/>
            <person name="Kohler A."/>
            <person name="Kuees U."/>
            <person name="Kumar T.K.A."/>
            <person name="Kuo A."/>
            <person name="LaButti K."/>
            <person name="Larrondo L.F."/>
            <person name="Lindquist E."/>
            <person name="Ling A."/>
            <person name="Lombard V."/>
            <person name="Lucas S."/>
            <person name="Lundell T."/>
            <person name="Martin R."/>
            <person name="McLaughlin D.J."/>
            <person name="Morgenstern I."/>
            <person name="Morin E."/>
            <person name="Murat C."/>
            <person name="Nagy L.G."/>
            <person name="Nolan M."/>
            <person name="Ohm R.A."/>
            <person name="Patyshakuliyeva A."/>
            <person name="Rokas A."/>
            <person name="Ruiz-Duenas F.J."/>
            <person name="Sabat G."/>
            <person name="Salamov A."/>
            <person name="Samejima M."/>
            <person name="Schmutz J."/>
            <person name="Slot J.C."/>
            <person name="St John F."/>
            <person name="Stenlid J."/>
            <person name="Sun H."/>
            <person name="Sun S."/>
            <person name="Syed K."/>
            <person name="Tsang A."/>
            <person name="Wiebenga A."/>
            <person name="Young D."/>
            <person name="Pisabarro A."/>
            <person name="Eastwood D.C."/>
            <person name="Martin F."/>
            <person name="Cullen D."/>
            <person name="Grigoriev I.V."/>
            <person name="Hibbett D.S."/>
        </authorList>
    </citation>
    <scope>NUCLEOTIDE SEQUENCE [LARGE SCALE GENOMIC DNA]</scope>
    <source>
        <strain evidence="8 9">ATCC 11539</strain>
    </source>
</reference>
<dbReference type="Proteomes" id="UP000030669">
    <property type="component" value="Unassembled WGS sequence"/>
</dbReference>
<evidence type="ECO:0000259" key="7">
    <source>
        <dbReference type="Pfam" id="PF20684"/>
    </source>
</evidence>
<evidence type="ECO:0000256" key="1">
    <source>
        <dbReference type="ARBA" id="ARBA00004141"/>
    </source>
</evidence>
<evidence type="ECO:0000313" key="9">
    <source>
        <dbReference type="Proteomes" id="UP000030669"/>
    </source>
</evidence>
<feature type="transmembrane region" description="Helical" evidence="6">
    <location>
        <begin position="100"/>
        <end position="121"/>
    </location>
</feature>
<feature type="non-terminal residue" evidence="8">
    <location>
        <position position="243"/>
    </location>
</feature>
<comment type="similarity">
    <text evidence="5">Belongs to the SAT4 family.</text>
</comment>
<evidence type="ECO:0000256" key="2">
    <source>
        <dbReference type="ARBA" id="ARBA00022692"/>
    </source>
</evidence>
<keyword evidence="9" id="KW-1185">Reference proteome</keyword>
<feature type="domain" description="Rhodopsin" evidence="7">
    <location>
        <begin position="17"/>
        <end position="202"/>
    </location>
</feature>
<dbReference type="RefSeq" id="XP_007867682.1">
    <property type="nucleotide sequence ID" value="XM_007869491.1"/>
</dbReference>
<organism evidence="8 9">
    <name type="scientific">Gloeophyllum trabeum (strain ATCC 11539 / FP-39264 / Madison 617)</name>
    <name type="common">Brown rot fungus</name>
    <dbReference type="NCBI Taxonomy" id="670483"/>
    <lineage>
        <taxon>Eukaryota</taxon>
        <taxon>Fungi</taxon>
        <taxon>Dikarya</taxon>
        <taxon>Basidiomycota</taxon>
        <taxon>Agaricomycotina</taxon>
        <taxon>Agaricomycetes</taxon>
        <taxon>Gloeophyllales</taxon>
        <taxon>Gloeophyllaceae</taxon>
        <taxon>Gloeophyllum</taxon>
    </lineage>
</organism>
<evidence type="ECO:0000313" key="8">
    <source>
        <dbReference type="EMBL" id="EPQ53726.1"/>
    </source>
</evidence>
<keyword evidence="4 6" id="KW-0472">Membrane</keyword>
<protein>
    <recommendedName>
        <fullName evidence="7">Rhodopsin domain-containing protein</fullName>
    </recommendedName>
</protein>
<dbReference type="EMBL" id="KB469305">
    <property type="protein sequence ID" value="EPQ53726.1"/>
    <property type="molecule type" value="Genomic_DNA"/>
</dbReference>
<feature type="transmembrane region" description="Helical" evidence="6">
    <location>
        <begin position="178"/>
        <end position="204"/>
    </location>
</feature>